<name>A0A6J5GI68_9BURK</name>
<dbReference type="EMBL" id="CADIKI010000016">
    <property type="protein sequence ID" value="CAB3801145.1"/>
    <property type="molecule type" value="Genomic_DNA"/>
</dbReference>
<dbReference type="Proteomes" id="UP000494252">
    <property type="component" value="Unassembled WGS sequence"/>
</dbReference>
<comment type="similarity">
    <text evidence="1">Belongs to the outer membrane factor (OMF) (TC 1.B.17) family.</text>
</comment>
<reference evidence="2 3" key="1">
    <citation type="submission" date="2020-04" db="EMBL/GenBank/DDBJ databases">
        <authorList>
            <person name="De Canck E."/>
        </authorList>
    </citation>
    <scope>NUCLEOTIDE SEQUENCE [LARGE SCALE GENOMIC DNA]</scope>
    <source>
        <strain evidence="2 3">LMG 27177</strain>
    </source>
</reference>
<proteinExistence type="inferred from homology"/>
<gene>
    <name evidence="2" type="ORF">LMG27177_04978</name>
</gene>
<keyword evidence="3" id="KW-1185">Reference proteome</keyword>
<dbReference type="SUPFAM" id="SSF56954">
    <property type="entry name" value="Outer membrane efflux proteins (OEP)"/>
    <property type="match status" value="1"/>
</dbReference>
<dbReference type="Pfam" id="PF02321">
    <property type="entry name" value="OEP"/>
    <property type="match status" value="1"/>
</dbReference>
<evidence type="ECO:0000256" key="1">
    <source>
        <dbReference type="ARBA" id="ARBA00007613"/>
    </source>
</evidence>
<evidence type="ECO:0000313" key="2">
    <source>
        <dbReference type="EMBL" id="CAB3801145.1"/>
    </source>
</evidence>
<organism evidence="2 3">
    <name type="scientific">Paraburkholderia fynbosensis</name>
    <dbReference type="NCBI Taxonomy" id="1200993"/>
    <lineage>
        <taxon>Bacteria</taxon>
        <taxon>Pseudomonadati</taxon>
        <taxon>Pseudomonadota</taxon>
        <taxon>Betaproteobacteria</taxon>
        <taxon>Burkholderiales</taxon>
        <taxon>Burkholderiaceae</taxon>
        <taxon>Paraburkholderia</taxon>
    </lineage>
</organism>
<sequence length="111" mass="12207">MAAQNSHRCKGEDFQGVVGIAAHGDVSQVYESAIQTALKKVSNALTARATYVDQVQADRDYVASAQRYCTLAEARYKAGTDSFLPLSTRNARCLPRNSSLRRIACRGRRIL</sequence>
<dbReference type="InterPro" id="IPR003423">
    <property type="entry name" value="OMP_efflux"/>
</dbReference>
<protein>
    <submittedName>
        <fullName evidence="2">Uncharacterized protein</fullName>
    </submittedName>
</protein>
<dbReference type="AlphaFoldDB" id="A0A6J5GI68"/>
<accession>A0A6J5GI68</accession>
<dbReference type="Gene3D" id="1.20.1600.10">
    <property type="entry name" value="Outer membrane efflux proteins (OEP)"/>
    <property type="match status" value="1"/>
</dbReference>
<evidence type="ECO:0000313" key="3">
    <source>
        <dbReference type="Proteomes" id="UP000494252"/>
    </source>
</evidence>